<dbReference type="SMART" id="SM00499">
    <property type="entry name" value="AAI"/>
    <property type="match status" value="1"/>
</dbReference>
<evidence type="ECO:0000313" key="9">
    <source>
        <dbReference type="Proteomes" id="UP001454036"/>
    </source>
</evidence>
<evidence type="ECO:0000256" key="4">
    <source>
        <dbReference type="ARBA" id="ARBA00023157"/>
    </source>
</evidence>
<evidence type="ECO:0000256" key="3">
    <source>
        <dbReference type="ARBA" id="ARBA00023121"/>
    </source>
</evidence>
<dbReference type="PANTHER" id="PTHR33076">
    <property type="entry name" value="NON-SPECIFIC LIPID-TRANSFER PROTEIN 2-RELATED"/>
    <property type="match status" value="1"/>
</dbReference>
<keyword evidence="9" id="KW-1185">Reference proteome</keyword>
<dbReference type="CDD" id="cd01960">
    <property type="entry name" value="nsLTP1"/>
    <property type="match status" value="1"/>
</dbReference>
<dbReference type="GO" id="GO:0006869">
    <property type="term" value="P:lipid transport"/>
    <property type="evidence" value="ECO:0007669"/>
    <property type="project" value="InterPro"/>
</dbReference>
<evidence type="ECO:0000259" key="7">
    <source>
        <dbReference type="SMART" id="SM00499"/>
    </source>
</evidence>
<comment type="similarity">
    <text evidence="1 5">Belongs to the plant LTP family.</text>
</comment>
<dbReference type="GO" id="GO:0008289">
    <property type="term" value="F:lipid binding"/>
    <property type="evidence" value="ECO:0007669"/>
    <property type="project" value="UniProtKB-KW"/>
</dbReference>
<evidence type="ECO:0000256" key="2">
    <source>
        <dbReference type="ARBA" id="ARBA00022448"/>
    </source>
</evidence>
<dbReference type="AlphaFoldDB" id="A0AAV3QLS8"/>
<dbReference type="FunFam" id="1.10.110.10:FF:000002">
    <property type="entry name" value="Non-specific lipid-transfer protein"/>
    <property type="match status" value="1"/>
</dbReference>
<dbReference type="InterPro" id="IPR000528">
    <property type="entry name" value="Plant_nsLTP"/>
</dbReference>
<dbReference type="PROSITE" id="PS00597">
    <property type="entry name" value="PLANT_LTP"/>
    <property type="match status" value="1"/>
</dbReference>
<comment type="function">
    <text evidence="5">Plant non-specific lipid-transfer proteins transfer phospholipids as well as galactolipids across membranes. May play a role in wax or cutin deposition in the cell walls of expanding epidermal cells and certain secretory tissues.</text>
</comment>
<dbReference type="Pfam" id="PF00234">
    <property type="entry name" value="Tryp_alpha_amyl"/>
    <property type="match status" value="1"/>
</dbReference>
<name>A0AAV3QLS8_LITER</name>
<gene>
    <name evidence="8" type="ORF">LIER_39725</name>
</gene>
<keyword evidence="3 5" id="KW-0446">Lipid-binding</keyword>
<keyword evidence="2 5" id="KW-0813">Transport</keyword>
<comment type="caution">
    <text evidence="8">The sequence shown here is derived from an EMBL/GenBank/DDBJ whole genome shotgun (WGS) entry which is preliminary data.</text>
</comment>
<reference evidence="8 9" key="1">
    <citation type="submission" date="2024-01" db="EMBL/GenBank/DDBJ databases">
        <title>The complete chloroplast genome sequence of Lithospermum erythrorhizon: insights into the phylogenetic relationship among Boraginaceae species and the maternal lineages of purple gromwells.</title>
        <authorList>
            <person name="Okada T."/>
            <person name="Watanabe K."/>
        </authorList>
    </citation>
    <scope>NUCLEOTIDE SEQUENCE [LARGE SCALE GENOMIC DNA]</scope>
</reference>
<dbReference type="EMBL" id="BAABME010021758">
    <property type="protein sequence ID" value="GAA0164126.1"/>
    <property type="molecule type" value="Genomic_DNA"/>
</dbReference>
<protein>
    <recommendedName>
        <fullName evidence="5">Non-specific lipid-transfer protein</fullName>
    </recommendedName>
</protein>
<accession>A0AAV3QLS8</accession>
<feature type="domain" description="Bifunctional inhibitor/plant lipid transfer protein/seed storage helical" evidence="7">
    <location>
        <begin position="28"/>
        <end position="112"/>
    </location>
</feature>
<evidence type="ECO:0000256" key="5">
    <source>
        <dbReference type="RuleBase" id="RU000628"/>
    </source>
</evidence>
<keyword evidence="4" id="KW-1015">Disulfide bond</keyword>
<evidence type="ECO:0000256" key="1">
    <source>
        <dbReference type="ARBA" id="ARBA00009748"/>
    </source>
</evidence>
<evidence type="ECO:0000313" key="8">
    <source>
        <dbReference type="EMBL" id="GAA0164126.1"/>
    </source>
</evidence>
<dbReference type="InterPro" id="IPR016140">
    <property type="entry name" value="Bifunc_inhib/LTP/seed_store"/>
</dbReference>
<sequence>MEMFAKVTCFAMLCMIMVSPHAEAAISCGQVSSALGPCLPYLKSGGAIASNCCSGVRGLKSAAKSTLDRQAACSCLKSLANSISSINDANAASLPGKCGVSIPYKISRSVDCSKVV</sequence>
<dbReference type="PRINTS" id="PR00382">
    <property type="entry name" value="LIPIDTRNSFER"/>
</dbReference>
<dbReference type="Gene3D" id="1.10.110.10">
    <property type="entry name" value="Plant lipid-transfer and hydrophobic proteins"/>
    <property type="match status" value="1"/>
</dbReference>
<keyword evidence="6" id="KW-0732">Signal</keyword>
<dbReference type="SUPFAM" id="SSF47699">
    <property type="entry name" value="Bifunctional inhibitor/lipid-transfer protein/seed storage 2S albumin"/>
    <property type="match status" value="1"/>
</dbReference>
<organism evidence="8 9">
    <name type="scientific">Lithospermum erythrorhizon</name>
    <name type="common">Purple gromwell</name>
    <name type="synonym">Lithospermum officinale var. erythrorhizon</name>
    <dbReference type="NCBI Taxonomy" id="34254"/>
    <lineage>
        <taxon>Eukaryota</taxon>
        <taxon>Viridiplantae</taxon>
        <taxon>Streptophyta</taxon>
        <taxon>Embryophyta</taxon>
        <taxon>Tracheophyta</taxon>
        <taxon>Spermatophyta</taxon>
        <taxon>Magnoliopsida</taxon>
        <taxon>eudicotyledons</taxon>
        <taxon>Gunneridae</taxon>
        <taxon>Pentapetalae</taxon>
        <taxon>asterids</taxon>
        <taxon>lamiids</taxon>
        <taxon>Boraginales</taxon>
        <taxon>Boraginaceae</taxon>
        <taxon>Boraginoideae</taxon>
        <taxon>Lithospermeae</taxon>
        <taxon>Lithospermum</taxon>
    </lineage>
</organism>
<proteinExistence type="inferred from homology"/>
<feature type="signal peptide" evidence="6">
    <location>
        <begin position="1"/>
        <end position="24"/>
    </location>
</feature>
<dbReference type="InterPro" id="IPR036312">
    <property type="entry name" value="Bifun_inhib/LTP/seed_sf"/>
</dbReference>
<feature type="chain" id="PRO_5043674372" description="Non-specific lipid-transfer protein" evidence="6">
    <location>
        <begin position="25"/>
        <end position="116"/>
    </location>
</feature>
<dbReference type="Proteomes" id="UP001454036">
    <property type="component" value="Unassembled WGS sequence"/>
</dbReference>
<evidence type="ECO:0000256" key="6">
    <source>
        <dbReference type="SAM" id="SignalP"/>
    </source>
</evidence>